<organism evidence="1 2">
    <name type="scientific">Discostella pseudostelligera</name>
    <dbReference type="NCBI Taxonomy" id="259834"/>
    <lineage>
        <taxon>Eukaryota</taxon>
        <taxon>Sar</taxon>
        <taxon>Stramenopiles</taxon>
        <taxon>Ochrophyta</taxon>
        <taxon>Bacillariophyta</taxon>
        <taxon>Coscinodiscophyceae</taxon>
        <taxon>Thalassiosirophycidae</taxon>
        <taxon>Stephanodiscales</taxon>
        <taxon>Stephanodiscaceae</taxon>
        <taxon>Discostella</taxon>
    </lineage>
</organism>
<protein>
    <submittedName>
        <fullName evidence="1">Uncharacterized protein</fullName>
    </submittedName>
</protein>
<keyword evidence="2" id="KW-1185">Reference proteome</keyword>
<proteinExistence type="predicted"/>
<reference evidence="1 2" key="1">
    <citation type="submission" date="2024-10" db="EMBL/GenBank/DDBJ databases">
        <title>Updated reference genomes for cyclostephanoid diatoms.</title>
        <authorList>
            <person name="Roberts W.R."/>
            <person name="Alverson A.J."/>
        </authorList>
    </citation>
    <scope>NUCLEOTIDE SEQUENCE [LARGE SCALE GENOMIC DNA]</scope>
    <source>
        <strain evidence="1 2">AJA232-27</strain>
    </source>
</reference>
<dbReference type="EMBL" id="JALLBG020000171">
    <property type="protein sequence ID" value="KAL3760839.1"/>
    <property type="molecule type" value="Genomic_DNA"/>
</dbReference>
<comment type="caution">
    <text evidence="1">The sequence shown here is derived from an EMBL/GenBank/DDBJ whole genome shotgun (WGS) entry which is preliminary data.</text>
</comment>
<gene>
    <name evidence="1" type="ORF">ACHAWU_007905</name>
</gene>
<name>A0ABD3MA27_9STRA</name>
<sequence>MRSIPFKPDCIVLPRFVFSSSNNLYNSSEPFLPSTIRVIPDQWGQSISRTPAYAPSDGSWTTDWVRNNTALDLLAMLYIVQTP</sequence>
<accession>A0ABD3MA27</accession>
<evidence type="ECO:0000313" key="2">
    <source>
        <dbReference type="Proteomes" id="UP001530293"/>
    </source>
</evidence>
<dbReference type="Proteomes" id="UP001530293">
    <property type="component" value="Unassembled WGS sequence"/>
</dbReference>
<evidence type="ECO:0000313" key="1">
    <source>
        <dbReference type="EMBL" id="KAL3760839.1"/>
    </source>
</evidence>
<dbReference type="AlphaFoldDB" id="A0ABD3MA27"/>